<evidence type="ECO:0000313" key="2">
    <source>
        <dbReference type="EMBL" id="MCV7073403.1"/>
    </source>
</evidence>
<dbReference type="AlphaFoldDB" id="A0A9X3BJH5"/>
<evidence type="ECO:0000256" key="1">
    <source>
        <dbReference type="SAM" id="SignalP"/>
    </source>
</evidence>
<feature type="chain" id="PRO_5040960911" evidence="1">
    <location>
        <begin position="40"/>
        <end position="220"/>
    </location>
</feature>
<evidence type="ECO:0000313" key="3">
    <source>
        <dbReference type="Proteomes" id="UP001140272"/>
    </source>
</evidence>
<dbReference type="GO" id="GO:0006508">
    <property type="term" value="P:proteolysis"/>
    <property type="evidence" value="ECO:0007669"/>
    <property type="project" value="UniProtKB-KW"/>
</dbReference>
<organism evidence="2 3">
    <name type="scientific">Mycolicibacterium rufum</name>
    <dbReference type="NCBI Taxonomy" id="318424"/>
    <lineage>
        <taxon>Bacteria</taxon>
        <taxon>Bacillati</taxon>
        <taxon>Actinomycetota</taxon>
        <taxon>Actinomycetes</taxon>
        <taxon>Mycobacteriales</taxon>
        <taxon>Mycobacteriaceae</taxon>
        <taxon>Mycolicibacterium</taxon>
    </lineage>
</organism>
<gene>
    <name evidence="2" type="ORF">H7H73_26900</name>
</gene>
<proteinExistence type="predicted"/>
<dbReference type="InterPro" id="IPR009003">
    <property type="entry name" value="Peptidase_S1_PA"/>
</dbReference>
<keyword evidence="2" id="KW-0378">Hydrolase</keyword>
<protein>
    <submittedName>
        <fullName evidence="2">Serine protease</fullName>
    </submittedName>
</protein>
<reference evidence="2" key="1">
    <citation type="submission" date="2020-07" db="EMBL/GenBank/DDBJ databases">
        <authorList>
            <person name="Pettersson B.M.F."/>
            <person name="Behra P.R.K."/>
            <person name="Ramesh M."/>
            <person name="Das S."/>
            <person name="Dasgupta S."/>
            <person name="Kirsebom L.A."/>
        </authorList>
    </citation>
    <scope>NUCLEOTIDE SEQUENCE</scope>
    <source>
        <strain evidence="2">DSM 45406</strain>
    </source>
</reference>
<dbReference type="GO" id="GO:0008233">
    <property type="term" value="F:peptidase activity"/>
    <property type="evidence" value="ECO:0007669"/>
    <property type="project" value="UniProtKB-KW"/>
</dbReference>
<keyword evidence="1" id="KW-0732">Signal</keyword>
<reference evidence="2" key="2">
    <citation type="journal article" date="2022" name="BMC Genomics">
        <title>Comparative genome analysis of mycobacteria focusing on tRNA and non-coding RNA.</title>
        <authorList>
            <person name="Behra P.R.K."/>
            <person name="Pettersson B.M.F."/>
            <person name="Ramesh M."/>
            <person name="Das S."/>
            <person name="Dasgupta S."/>
            <person name="Kirsebom L.A."/>
        </authorList>
    </citation>
    <scope>NUCLEOTIDE SEQUENCE</scope>
    <source>
        <strain evidence="2">DSM 45406</strain>
    </source>
</reference>
<dbReference type="Proteomes" id="UP001140272">
    <property type="component" value="Unassembled WGS sequence"/>
</dbReference>
<dbReference type="SUPFAM" id="SSF50494">
    <property type="entry name" value="Trypsin-like serine proteases"/>
    <property type="match status" value="1"/>
</dbReference>
<dbReference type="InterPro" id="IPR043504">
    <property type="entry name" value="Peptidase_S1_PA_chymotrypsin"/>
</dbReference>
<sequence length="220" mass="22178">MPNATCGLPESASRMTIRTAAALLAAGLSLLAAAPTAQATSLATISPGERIDYTADDGLGSFCTTGYVYTGTNDHSYAITAGHCHTEDGGRVITQTSGATGHFVATVVAPARTGGPDYGLIDFGLRVASRTATDTVAFAATASPLTPNVGDTVCRLGVSSGTHCGAVASTYDGDQFMTTGMPASVAGDSGGPVWITDDDGTAHIVGIWLGEKSSADNSRR</sequence>
<dbReference type="Gene3D" id="2.40.10.10">
    <property type="entry name" value="Trypsin-like serine proteases"/>
    <property type="match status" value="2"/>
</dbReference>
<feature type="signal peptide" evidence="1">
    <location>
        <begin position="1"/>
        <end position="39"/>
    </location>
</feature>
<comment type="caution">
    <text evidence="2">The sequence shown here is derived from an EMBL/GenBank/DDBJ whole genome shotgun (WGS) entry which is preliminary data.</text>
</comment>
<keyword evidence="2" id="KW-0645">Protease</keyword>
<accession>A0A9X3BJH5</accession>
<dbReference type="EMBL" id="JACKRN010000864">
    <property type="protein sequence ID" value="MCV7073403.1"/>
    <property type="molecule type" value="Genomic_DNA"/>
</dbReference>
<name>A0A9X3BJH5_9MYCO</name>